<keyword evidence="2" id="KW-1003">Cell membrane</keyword>
<reference evidence="10 11" key="1">
    <citation type="submission" date="2023-08" db="EMBL/GenBank/DDBJ databases">
        <title>Helicovermis profunda gen. nov., sp. nov., a novel mesophilic, fermentative bacterium within the Bacillota from a deep-sea hydrothermal vent chimney.</title>
        <authorList>
            <person name="Miyazaki U."/>
            <person name="Mizutani D."/>
            <person name="Hashimoto Y."/>
            <person name="Tame A."/>
            <person name="Sawayama S."/>
            <person name="Miyazaki J."/>
            <person name="Takai K."/>
            <person name="Nakagawa S."/>
        </authorList>
    </citation>
    <scope>NUCLEOTIDE SEQUENCE [LARGE SCALE GENOMIC DNA]</scope>
    <source>
        <strain evidence="10 11">S502</strain>
    </source>
</reference>
<feature type="transmembrane region" description="Helical" evidence="7">
    <location>
        <begin position="328"/>
        <end position="354"/>
    </location>
</feature>
<comment type="similarity">
    <text evidence="6">Belongs to the ABC-4 integral membrane protein family.</text>
</comment>
<gene>
    <name evidence="10" type="ORF">HLPR_02540</name>
</gene>
<keyword evidence="3 7" id="KW-0812">Transmembrane</keyword>
<keyword evidence="5 7" id="KW-0472">Membrane</keyword>
<keyword evidence="4 7" id="KW-1133">Transmembrane helix</keyword>
<comment type="subcellular location">
    <subcellularLocation>
        <location evidence="1">Cell membrane</location>
        <topology evidence="1">Multi-pass membrane protein</topology>
    </subcellularLocation>
</comment>
<dbReference type="Proteomes" id="UP001321786">
    <property type="component" value="Chromosome"/>
</dbReference>
<evidence type="ECO:0000313" key="10">
    <source>
        <dbReference type="EMBL" id="BEP27923.1"/>
    </source>
</evidence>
<accession>A0AAU9E102</accession>
<sequence length="407" mass="44339">MNFFESFAIAINAIRINKMRSLLTMFGIIIGISSVIAVVALGNGTEAAIGKEFESIGVKRIYITTDWDKDILTKDYMNHEDVNVIKNALKKDIKASSVSINFNGSVNNKTTKKEVNVSANGVSSNYQKIENLKIVKGRFIIESDINSKRFTTIVDEGLAKQIFGRTDVIGEKLVVKKGTSNLTFVIVGVYEEPKSMFSNAFGYSPPKNIYVPFTTVEKVLGIGDRVYGIDINLNKDAKVKEVISNITNLLERRHKVIGSDKYKGYSAEQNLESISKVLGILTAVVGAIAAISLLVGGIGVMNIMLVSVTERTREIGIRKALGARHKDILTQFLVEAVIISAIGGIIGTLLGILFSHILSSFVKVPPSTDIKTVAIAWLFSAGVGIIFGLYPANKASKLDPIDALRYE</sequence>
<dbReference type="InterPro" id="IPR003838">
    <property type="entry name" value="ABC3_permease_C"/>
</dbReference>
<dbReference type="InterPro" id="IPR025857">
    <property type="entry name" value="MacB_PCD"/>
</dbReference>
<feature type="transmembrane region" description="Helical" evidence="7">
    <location>
        <begin position="277"/>
        <end position="307"/>
    </location>
</feature>
<feature type="domain" description="ABC3 transporter permease C-terminal" evidence="8">
    <location>
        <begin position="287"/>
        <end position="400"/>
    </location>
</feature>
<evidence type="ECO:0000256" key="7">
    <source>
        <dbReference type="SAM" id="Phobius"/>
    </source>
</evidence>
<feature type="transmembrane region" description="Helical" evidence="7">
    <location>
        <begin position="21"/>
        <end position="42"/>
    </location>
</feature>
<evidence type="ECO:0000256" key="4">
    <source>
        <dbReference type="ARBA" id="ARBA00022989"/>
    </source>
</evidence>
<evidence type="ECO:0000313" key="11">
    <source>
        <dbReference type="Proteomes" id="UP001321786"/>
    </source>
</evidence>
<feature type="domain" description="MacB-like periplasmic core" evidence="9">
    <location>
        <begin position="21"/>
        <end position="248"/>
    </location>
</feature>
<dbReference type="InterPro" id="IPR050250">
    <property type="entry name" value="Macrolide_Exporter_MacB"/>
</dbReference>
<dbReference type="GO" id="GO:0005886">
    <property type="term" value="C:plasma membrane"/>
    <property type="evidence" value="ECO:0007669"/>
    <property type="project" value="UniProtKB-SubCell"/>
</dbReference>
<dbReference type="GO" id="GO:0022857">
    <property type="term" value="F:transmembrane transporter activity"/>
    <property type="evidence" value="ECO:0007669"/>
    <property type="project" value="TreeGrafter"/>
</dbReference>
<dbReference type="PANTHER" id="PTHR30572">
    <property type="entry name" value="MEMBRANE COMPONENT OF TRANSPORTER-RELATED"/>
    <property type="match status" value="1"/>
</dbReference>
<proteinExistence type="inferred from homology"/>
<dbReference type="EMBL" id="AP028654">
    <property type="protein sequence ID" value="BEP27923.1"/>
    <property type="molecule type" value="Genomic_DNA"/>
</dbReference>
<dbReference type="KEGG" id="hprf:HLPR_02540"/>
<evidence type="ECO:0000256" key="5">
    <source>
        <dbReference type="ARBA" id="ARBA00023136"/>
    </source>
</evidence>
<evidence type="ECO:0000256" key="2">
    <source>
        <dbReference type="ARBA" id="ARBA00022475"/>
    </source>
</evidence>
<evidence type="ECO:0000256" key="1">
    <source>
        <dbReference type="ARBA" id="ARBA00004651"/>
    </source>
</evidence>
<evidence type="ECO:0000259" key="8">
    <source>
        <dbReference type="Pfam" id="PF02687"/>
    </source>
</evidence>
<evidence type="ECO:0000259" key="9">
    <source>
        <dbReference type="Pfam" id="PF12704"/>
    </source>
</evidence>
<name>A0AAU9E102_9FIRM</name>
<dbReference type="AlphaFoldDB" id="A0AAU9E102"/>
<organism evidence="10 11">
    <name type="scientific">Helicovermis profundi</name>
    <dbReference type="NCBI Taxonomy" id="3065157"/>
    <lineage>
        <taxon>Bacteria</taxon>
        <taxon>Bacillati</taxon>
        <taxon>Bacillota</taxon>
        <taxon>Clostridia</taxon>
        <taxon>Helicovermis</taxon>
    </lineage>
</organism>
<protein>
    <submittedName>
        <fullName evidence="10">ABC transporter permease</fullName>
    </submittedName>
</protein>
<dbReference type="PANTHER" id="PTHR30572:SF4">
    <property type="entry name" value="ABC TRANSPORTER PERMEASE YTRF"/>
    <property type="match status" value="1"/>
</dbReference>
<evidence type="ECO:0000256" key="6">
    <source>
        <dbReference type="ARBA" id="ARBA00038076"/>
    </source>
</evidence>
<dbReference type="Pfam" id="PF12704">
    <property type="entry name" value="MacB_PCD"/>
    <property type="match status" value="1"/>
</dbReference>
<feature type="transmembrane region" description="Helical" evidence="7">
    <location>
        <begin position="374"/>
        <end position="392"/>
    </location>
</feature>
<evidence type="ECO:0000256" key="3">
    <source>
        <dbReference type="ARBA" id="ARBA00022692"/>
    </source>
</evidence>
<dbReference type="RefSeq" id="WP_338536283.1">
    <property type="nucleotide sequence ID" value="NZ_AP028654.1"/>
</dbReference>
<keyword evidence="11" id="KW-1185">Reference proteome</keyword>
<dbReference type="Pfam" id="PF02687">
    <property type="entry name" value="FtsX"/>
    <property type="match status" value="1"/>
</dbReference>